<sequence>MSRPILSRPRTRVYGCNYDKGESYYKPMVDHLDRKYSGRPLFPEARTSLADEIAARRSDIGSRDLAGPRASTYARDLDLEFDTPRPRTQAPTLYEDDEDTVYDIRGQRTNRRNLSDDFASEIAATTRRFKAHAASLSYDSEHYDDLRRSVTDRRQDVMEKVTESAKSALEEADVAFKRRSKLLSDTEGERSAAMTRWSKLADVETETSGAASRARQTKARLNDLESEMEEMAERQAKRERRAAALRAMVNETATADDFVQEAVKSVKCERSEKHVSF</sequence>
<dbReference type="OrthoDB" id="8191899at2759"/>
<accession>A0A9R1TEP6</accession>
<evidence type="ECO:0000313" key="2">
    <source>
        <dbReference type="Proteomes" id="UP000694866"/>
    </source>
</evidence>
<protein>
    <submittedName>
        <fullName evidence="3">Uncharacterized protein isoform X1</fullName>
    </submittedName>
</protein>
<organism evidence="2 3">
    <name type="scientific">Fopius arisanus</name>
    <dbReference type="NCBI Taxonomy" id="64838"/>
    <lineage>
        <taxon>Eukaryota</taxon>
        <taxon>Metazoa</taxon>
        <taxon>Ecdysozoa</taxon>
        <taxon>Arthropoda</taxon>
        <taxon>Hexapoda</taxon>
        <taxon>Insecta</taxon>
        <taxon>Pterygota</taxon>
        <taxon>Neoptera</taxon>
        <taxon>Endopterygota</taxon>
        <taxon>Hymenoptera</taxon>
        <taxon>Apocrita</taxon>
        <taxon>Ichneumonoidea</taxon>
        <taxon>Braconidae</taxon>
        <taxon>Opiinae</taxon>
        <taxon>Fopius</taxon>
    </lineage>
</organism>
<feature type="coiled-coil region" evidence="1">
    <location>
        <begin position="214"/>
        <end position="241"/>
    </location>
</feature>
<gene>
    <name evidence="3" type="primary">LOC105269582</name>
</gene>
<keyword evidence="1" id="KW-0175">Coiled coil</keyword>
<evidence type="ECO:0000313" key="3">
    <source>
        <dbReference type="RefSeq" id="XP_011308252.1"/>
    </source>
</evidence>
<dbReference type="AlphaFoldDB" id="A0A9R1TEP6"/>
<evidence type="ECO:0000256" key="1">
    <source>
        <dbReference type="SAM" id="Coils"/>
    </source>
</evidence>
<dbReference type="Proteomes" id="UP000694866">
    <property type="component" value="Unplaced"/>
</dbReference>
<keyword evidence="2" id="KW-1185">Reference proteome</keyword>
<reference evidence="3" key="1">
    <citation type="submission" date="2025-08" db="UniProtKB">
        <authorList>
            <consortium name="RefSeq"/>
        </authorList>
    </citation>
    <scope>IDENTIFICATION</scope>
    <source>
        <strain evidence="3">USDA-PBARC FA_bdor</strain>
        <tissue evidence="3">Whole organism</tissue>
    </source>
</reference>
<dbReference type="KEGG" id="fas:105269582"/>
<proteinExistence type="predicted"/>
<name>A0A9R1TEP6_9HYME</name>
<dbReference type="GeneID" id="105269582"/>
<dbReference type="RefSeq" id="XP_011308252.1">
    <property type="nucleotide sequence ID" value="XM_011309950.1"/>
</dbReference>